<evidence type="ECO:0000313" key="10">
    <source>
        <dbReference type="EMBL" id="KAG0461221.1"/>
    </source>
</evidence>
<keyword evidence="12" id="KW-1185">Reference proteome</keyword>
<dbReference type="Pfam" id="PF14541">
    <property type="entry name" value="TAXi_C"/>
    <property type="match status" value="1"/>
</dbReference>
<feature type="domain" description="Peptidase A1" evidence="9">
    <location>
        <begin position="97"/>
        <end position="461"/>
    </location>
</feature>
<feature type="chain" id="PRO_5033939705" description="Peptidase A1 domain-containing protein" evidence="8">
    <location>
        <begin position="22"/>
        <end position="472"/>
    </location>
</feature>
<dbReference type="EMBL" id="JADCNL010000011">
    <property type="protein sequence ID" value="KAG0461221.1"/>
    <property type="molecule type" value="Genomic_DNA"/>
</dbReference>
<dbReference type="Proteomes" id="UP000636800">
    <property type="component" value="Chromosome 11"/>
</dbReference>
<protein>
    <recommendedName>
        <fullName evidence="9">Peptidase A1 domain-containing protein</fullName>
    </recommendedName>
</protein>
<feature type="active site" evidence="6">
    <location>
        <position position="344"/>
    </location>
</feature>
<evidence type="ECO:0000256" key="2">
    <source>
        <dbReference type="ARBA" id="ARBA00022670"/>
    </source>
</evidence>
<dbReference type="PANTHER" id="PTHR47967">
    <property type="entry name" value="OS07G0603500 PROTEIN-RELATED"/>
    <property type="match status" value="1"/>
</dbReference>
<dbReference type="PROSITE" id="PS51767">
    <property type="entry name" value="PEPTIDASE_A1"/>
    <property type="match status" value="1"/>
</dbReference>
<evidence type="ECO:0000313" key="11">
    <source>
        <dbReference type="EMBL" id="KAG0462685.1"/>
    </source>
</evidence>
<comment type="similarity">
    <text evidence="1 7">Belongs to the peptidase A1 family.</text>
</comment>
<dbReference type="Gene3D" id="2.40.70.10">
    <property type="entry name" value="Acid Proteases"/>
    <property type="match status" value="2"/>
</dbReference>
<keyword evidence="3 7" id="KW-0064">Aspartyl protease</keyword>
<dbReference type="Pfam" id="PF14543">
    <property type="entry name" value="TAXi_N"/>
    <property type="match status" value="1"/>
</dbReference>
<evidence type="ECO:0000256" key="3">
    <source>
        <dbReference type="ARBA" id="ARBA00022750"/>
    </source>
</evidence>
<evidence type="ECO:0000256" key="7">
    <source>
        <dbReference type="RuleBase" id="RU000454"/>
    </source>
</evidence>
<dbReference type="InterPro" id="IPR021109">
    <property type="entry name" value="Peptidase_aspartic_dom_sf"/>
</dbReference>
<evidence type="ECO:0000256" key="6">
    <source>
        <dbReference type="PIRSR" id="PIRSR601461-1"/>
    </source>
</evidence>
<dbReference type="GO" id="GO:0004190">
    <property type="term" value="F:aspartic-type endopeptidase activity"/>
    <property type="evidence" value="ECO:0007669"/>
    <property type="project" value="UniProtKB-KW"/>
</dbReference>
<dbReference type="OrthoDB" id="2747330at2759"/>
<dbReference type="InterPro" id="IPR001969">
    <property type="entry name" value="Aspartic_peptidase_AS"/>
</dbReference>
<keyword evidence="2 7" id="KW-0645">Protease</keyword>
<dbReference type="InterPro" id="IPR032799">
    <property type="entry name" value="TAXi_C"/>
</dbReference>
<dbReference type="Proteomes" id="UP000639772">
    <property type="component" value="Chromosome 11"/>
</dbReference>
<dbReference type="EMBL" id="JADCNM010000011">
    <property type="protein sequence ID" value="KAG0462685.1"/>
    <property type="molecule type" value="Genomic_DNA"/>
</dbReference>
<evidence type="ECO:0000256" key="8">
    <source>
        <dbReference type="SAM" id="SignalP"/>
    </source>
</evidence>
<keyword evidence="8" id="KW-0732">Signal</keyword>
<dbReference type="InterPro" id="IPR032861">
    <property type="entry name" value="TAXi_N"/>
</dbReference>
<dbReference type="InterPro" id="IPR033121">
    <property type="entry name" value="PEPTIDASE_A1"/>
</dbReference>
<organism evidence="10 12">
    <name type="scientific">Vanilla planifolia</name>
    <name type="common">Vanilla</name>
    <dbReference type="NCBI Taxonomy" id="51239"/>
    <lineage>
        <taxon>Eukaryota</taxon>
        <taxon>Viridiplantae</taxon>
        <taxon>Streptophyta</taxon>
        <taxon>Embryophyta</taxon>
        <taxon>Tracheophyta</taxon>
        <taxon>Spermatophyta</taxon>
        <taxon>Magnoliopsida</taxon>
        <taxon>Liliopsida</taxon>
        <taxon>Asparagales</taxon>
        <taxon>Orchidaceae</taxon>
        <taxon>Vanilloideae</taxon>
        <taxon>Vanilleae</taxon>
        <taxon>Vanilla</taxon>
    </lineage>
</organism>
<dbReference type="PROSITE" id="PS00141">
    <property type="entry name" value="ASP_PROTEASE"/>
    <property type="match status" value="1"/>
</dbReference>
<sequence length="472" mass="51692">MSWLPLLLFLLSTAAQESVNAAESNILTLHRRIEHSNASRLECLRTAIHGDGWRQRMIAGVIGRRRKANEVDVPLPSLESTIEMPVWSGAYTGTGQYFVRVRLGTPAQPFLLVPDTGSDLTWVTCRYRGTTDLMSAVKDGRKNGQRSRRRRAKRIFEADLSRSFHPISCSSMSCQTELPFALTTCPKATSPCTYDYEYAQGSSAQGFFANESATVEFPNRRRMKLKGLVVGCTSSAVGSSFVSSDGVLALGHGPNTFVSRATARFGQRFSYCLVDHLSPRNATGYLTFGPNPFLPPHPSAPLILDPFLQPFYYVAVAGISVAGEVLRIPPSVWNYRRGGGVIVDSGSTLTVLADPAYGLVVNALSHRLAEVPRVQVDPFDYCYNWSSPKAAATCVPSFEVHFVGGARLSPPVKSYLIDVADGVKCLGFTSTPWPGVSIIGNIMQQEHIWEFDLENQRLGFHPSNCATGTLFP</sequence>
<feature type="signal peptide" evidence="8">
    <location>
        <begin position="1"/>
        <end position="21"/>
    </location>
</feature>
<dbReference type="PRINTS" id="PR00792">
    <property type="entry name" value="PEPSIN"/>
</dbReference>
<feature type="active site" evidence="6">
    <location>
        <position position="115"/>
    </location>
</feature>
<dbReference type="AlphaFoldDB" id="A0A835PZ95"/>
<evidence type="ECO:0000313" key="13">
    <source>
        <dbReference type="Proteomes" id="UP000639772"/>
    </source>
</evidence>
<reference evidence="12 13" key="1">
    <citation type="journal article" date="2020" name="Nat. Food">
        <title>A phased Vanilla planifolia genome enables genetic improvement of flavour and production.</title>
        <authorList>
            <person name="Hasing T."/>
            <person name="Tang H."/>
            <person name="Brym M."/>
            <person name="Khazi F."/>
            <person name="Huang T."/>
            <person name="Chambers A.H."/>
        </authorList>
    </citation>
    <scope>NUCLEOTIDE SEQUENCE [LARGE SCALE GENOMIC DNA]</scope>
    <source>
        <tissue evidence="10">Leaf</tissue>
    </source>
</reference>
<name>A0A835PZ95_VANPL</name>
<keyword evidence="4 7" id="KW-0378">Hydrolase</keyword>
<keyword evidence="5" id="KW-0325">Glycoprotein</keyword>
<gene>
    <name evidence="11" type="ORF">HPP92_021161</name>
    <name evidence="10" type="ORF">HPP92_021518</name>
</gene>
<dbReference type="CDD" id="cd05476">
    <property type="entry name" value="pepsin_A_like_plant"/>
    <property type="match status" value="1"/>
</dbReference>
<dbReference type="SUPFAM" id="SSF50630">
    <property type="entry name" value="Acid proteases"/>
    <property type="match status" value="1"/>
</dbReference>
<evidence type="ECO:0000256" key="4">
    <source>
        <dbReference type="ARBA" id="ARBA00022801"/>
    </source>
</evidence>
<comment type="caution">
    <text evidence="10">The sequence shown here is derived from an EMBL/GenBank/DDBJ whole genome shotgun (WGS) entry which is preliminary data.</text>
</comment>
<dbReference type="InterPro" id="IPR034161">
    <property type="entry name" value="Pepsin-like_plant"/>
</dbReference>
<evidence type="ECO:0000259" key="9">
    <source>
        <dbReference type="PROSITE" id="PS51767"/>
    </source>
</evidence>
<evidence type="ECO:0000256" key="5">
    <source>
        <dbReference type="ARBA" id="ARBA00023180"/>
    </source>
</evidence>
<proteinExistence type="inferred from homology"/>
<dbReference type="InterPro" id="IPR051708">
    <property type="entry name" value="Plant_Aspart_Prot_A1"/>
</dbReference>
<evidence type="ECO:0000256" key="1">
    <source>
        <dbReference type="ARBA" id="ARBA00007447"/>
    </source>
</evidence>
<accession>A0A835PZ95</accession>
<dbReference type="FunFam" id="2.40.70.10:FF:000033">
    <property type="entry name" value="Aspartyl protease family protein"/>
    <property type="match status" value="1"/>
</dbReference>
<evidence type="ECO:0000313" key="12">
    <source>
        <dbReference type="Proteomes" id="UP000636800"/>
    </source>
</evidence>
<dbReference type="InterPro" id="IPR001461">
    <property type="entry name" value="Aspartic_peptidase_A1"/>
</dbReference>
<dbReference type="GO" id="GO:0006508">
    <property type="term" value="P:proteolysis"/>
    <property type="evidence" value="ECO:0007669"/>
    <property type="project" value="UniProtKB-KW"/>
</dbReference>
<dbReference type="PANTHER" id="PTHR47967:SF69">
    <property type="entry name" value="ASPARTIC PROTEINASE NANA, CHLOROPLAST"/>
    <property type="match status" value="1"/>
</dbReference>